<reference evidence="3" key="1">
    <citation type="submission" date="2025-08" db="UniProtKB">
        <authorList>
            <consortium name="RefSeq"/>
        </authorList>
    </citation>
    <scope>IDENTIFICATION</scope>
    <source>
        <tissue evidence="3">Whole body</tissue>
    </source>
</reference>
<feature type="compositionally biased region" description="Acidic residues" evidence="1">
    <location>
        <begin position="51"/>
        <end position="70"/>
    </location>
</feature>
<feature type="non-terminal residue" evidence="3">
    <location>
        <position position="184"/>
    </location>
</feature>
<evidence type="ECO:0000313" key="2">
    <source>
        <dbReference type="Proteomes" id="UP000504618"/>
    </source>
</evidence>
<dbReference type="RefSeq" id="XP_024874033.1">
    <property type="nucleotide sequence ID" value="XM_025018265.1"/>
</dbReference>
<protein>
    <submittedName>
        <fullName evidence="3">Nucleolin-like</fullName>
    </submittedName>
</protein>
<organism evidence="2 3">
    <name type="scientific">Temnothorax curvispinosus</name>
    <dbReference type="NCBI Taxonomy" id="300111"/>
    <lineage>
        <taxon>Eukaryota</taxon>
        <taxon>Metazoa</taxon>
        <taxon>Ecdysozoa</taxon>
        <taxon>Arthropoda</taxon>
        <taxon>Hexapoda</taxon>
        <taxon>Insecta</taxon>
        <taxon>Pterygota</taxon>
        <taxon>Neoptera</taxon>
        <taxon>Endopterygota</taxon>
        <taxon>Hymenoptera</taxon>
        <taxon>Apocrita</taxon>
        <taxon>Aculeata</taxon>
        <taxon>Formicoidea</taxon>
        <taxon>Formicidae</taxon>
        <taxon>Myrmicinae</taxon>
        <taxon>Temnothorax</taxon>
    </lineage>
</organism>
<feature type="compositionally biased region" description="Acidic residues" evidence="1">
    <location>
        <begin position="132"/>
        <end position="156"/>
    </location>
</feature>
<dbReference type="AlphaFoldDB" id="A0A6J1PXF0"/>
<feature type="region of interest" description="Disordered" evidence="1">
    <location>
        <begin position="109"/>
        <end position="184"/>
    </location>
</feature>
<dbReference type="Proteomes" id="UP000504618">
    <property type="component" value="Unplaced"/>
</dbReference>
<feature type="region of interest" description="Disordered" evidence="1">
    <location>
        <begin position="32"/>
        <end position="96"/>
    </location>
</feature>
<proteinExistence type="predicted"/>
<evidence type="ECO:0000313" key="3">
    <source>
        <dbReference type="RefSeq" id="XP_024874033.1"/>
    </source>
</evidence>
<sequence length="184" mass="21020">METSEGESVPFTKKELEELPFYEHVVHAEIHNEPMNRMNDNNNANTLPELSETEDDNENTLSEEEDENEIEPLLLESSDSHIDEDLSTSPISIPPNLLQIINNLAEDYEDDEINQNETLHEENCEDSIPIAEDNENNDQITDDDDSGEENEDEEGDNSDRDVDATYNELDTNDPTPEIERQIIT</sequence>
<keyword evidence="2" id="KW-1185">Reference proteome</keyword>
<gene>
    <name evidence="3" type="primary">LOC112456001</name>
</gene>
<evidence type="ECO:0000256" key="1">
    <source>
        <dbReference type="SAM" id="MobiDB-lite"/>
    </source>
</evidence>
<dbReference type="GeneID" id="112456001"/>
<accession>A0A6J1PXF0</accession>
<feature type="compositionally biased region" description="Low complexity" evidence="1">
    <location>
        <begin position="35"/>
        <end position="45"/>
    </location>
</feature>
<name>A0A6J1PXF0_9HYME</name>